<comment type="caution">
    <text evidence="1">The sequence shown here is derived from an EMBL/GenBank/DDBJ whole genome shotgun (WGS) entry which is preliminary data.</text>
</comment>
<dbReference type="RefSeq" id="WP_346580762.1">
    <property type="nucleotide sequence ID" value="NZ_JBDJLH010000003.1"/>
</dbReference>
<keyword evidence="2" id="KW-1185">Reference proteome</keyword>
<sequence>MDEMVGGVLLNIDDLPKVKEVTYNQQILLMDNINYMVVVDYSCDLEIRPDRAFFIFELLIIHKTYQSKMVLPFNITVFFHH</sequence>
<gene>
    <name evidence="1" type="ORF">ABE541_04630</name>
</gene>
<evidence type="ECO:0000313" key="1">
    <source>
        <dbReference type="EMBL" id="MEN5376542.1"/>
    </source>
</evidence>
<dbReference type="EMBL" id="JBDJNQ010000002">
    <property type="protein sequence ID" value="MEN5376542.1"/>
    <property type="molecule type" value="Genomic_DNA"/>
</dbReference>
<organism evidence="1 2">
    <name type="scientific">Sphingobacterium kitahiroshimense</name>
    <dbReference type="NCBI Taxonomy" id="470446"/>
    <lineage>
        <taxon>Bacteria</taxon>
        <taxon>Pseudomonadati</taxon>
        <taxon>Bacteroidota</taxon>
        <taxon>Sphingobacteriia</taxon>
        <taxon>Sphingobacteriales</taxon>
        <taxon>Sphingobacteriaceae</taxon>
        <taxon>Sphingobacterium</taxon>
    </lineage>
</organism>
<reference evidence="1 2" key="1">
    <citation type="submission" date="2024-04" db="EMBL/GenBank/DDBJ databases">
        <title>WGS of bacteria from Torrens River.</title>
        <authorList>
            <person name="Wyrsch E.R."/>
            <person name="Drigo B."/>
        </authorList>
    </citation>
    <scope>NUCLEOTIDE SEQUENCE [LARGE SCALE GENOMIC DNA]</scope>
    <source>
        <strain evidence="1 2">TWI391</strain>
    </source>
</reference>
<dbReference type="Proteomes" id="UP001409291">
    <property type="component" value="Unassembled WGS sequence"/>
</dbReference>
<evidence type="ECO:0000313" key="2">
    <source>
        <dbReference type="Proteomes" id="UP001409291"/>
    </source>
</evidence>
<protein>
    <submittedName>
        <fullName evidence="1">Uncharacterized protein</fullName>
    </submittedName>
</protein>
<name>A0ABV0BPV0_9SPHI</name>
<accession>A0ABV0BPV0</accession>
<proteinExistence type="predicted"/>